<sequence>MSVLLAIGALFIVWEFSNRMLRIAIVLTVFCLCSSQFSAGTHLVVLEQFSLFQGAGDMLHAAEQSLPEWKQFIDFKKTN</sequence>
<dbReference type="Proteomes" id="UP000005259">
    <property type="component" value="Plasmid p02"/>
</dbReference>
<dbReference type="KEGG" id="bti:BTG_31873"/>
<name>A0A9W3JGW0_BACTU</name>
<dbReference type="EMBL" id="CP003754">
    <property type="protein sequence ID" value="AFQ19711.1"/>
    <property type="molecule type" value="Genomic_DNA"/>
</dbReference>
<evidence type="ECO:0000313" key="2">
    <source>
        <dbReference type="Proteomes" id="UP000005259"/>
    </source>
</evidence>
<proteinExistence type="predicted"/>
<dbReference type="AlphaFoldDB" id="A0A9W3JGW0"/>
<dbReference type="RefSeq" id="WP_000114809.1">
    <property type="nucleotide sequence ID" value="NC_018501.1"/>
</dbReference>
<organism evidence="1 2">
    <name type="scientific">Bacillus thuringiensis HD-771</name>
    <dbReference type="NCBI Taxonomy" id="1218175"/>
    <lineage>
        <taxon>Bacteria</taxon>
        <taxon>Bacillati</taxon>
        <taxon>Bacillota</taxon>
        <taxon>Bacilli</taxon>
        <taxon>Bacillales</taxon>
        <taxon>Bacillaceae</taxon>
        <taxon>Bacillus</taxon>
        <taxon>Bacillus cereus group</taxon>
    </lineage>
</organism>
<geneLocation type="plasmid" evidence="1 2">
    <name>p02</name>
</geneLocation>
<reference evidence="1 2" key="1">
    <citation type="submission" date="2012-08" db="EMBL/GenBank/DDBJ databases">
        <authorList>
            <person name="Doggett N."/>
            <person name="Teshima H."/>
            <person name="Bruce D."/>
            <person name="Detter J.C."/>
            <person name="Johnson S.L."/>
            <person name="Han C."/>
        </authorList>
    </citation>
    <scope>NUCLEOTIDE SEQUENCE [LARGE SCALE GENOMIC DNA]</scope>
    <source>
        <strain evidence="1 2">HD-771</strain>
        <plasmid evidence="1 2">p02</plasmid>
    </source>
</reference>
<gene>
    <name evidence="1" type="ORF">BTG_31873</name>
</gene>
<keyword evidence="1" id="KW-0614">Plasmid</keyword>
<evidence type="ECO:0000313" key="1">
    <source>
        <dbReference type="EMBL" id="AFQ19711.1"/>
    </source>
</evidence>
<protein>
    <submittedName>
        <fullName evidence="1">Uncharacterized protein</fullName>
    </submittedName>
</protein>
<accession>A0A9W3JGW0</accession>